<accession>A0A816K6Z4</accession>
<dbReference type="EMBL" id="HG994366">
    <property type="protein sequence ID" value="CAF1902755.1"/>
    <property type="molecule type" value="Genomic_DNA"/>
</dbReference>
<organism evidence="1">
    <name type="scientific">Brassica napus</name>
    <name type="common">Rape</name>
    <dbReference type="NCBI Taxonomy" id="3708"/>
    <lineage>
        <taxon>Eukaryota</taxon>
        <taxon>Viridiplantae</taxon>
        <taxon>Streptophyta</taxon>
        <taxon>Embryophyta</taxon>
        <taxon>Tracheophyta</taxon>
        <taxon>Spermatophyta</taxon>
        <taxon>Magnoliopsida</taxon>
        <taxon>eudicotyledons</taxon>
        <taxon>Gunneridae</taxon>
        <taxon>Pentapetalae</taxon>
        <taxon>rosids</taxon>
        <taxon>malvids</taxon>
        <taxon>Brassicales</taxon>
        <taxon>Brassicaceae</taxon>
        <taxon>Brassiceae</taxon>
        <taxon>Brassica</taxon>
    </lineage>
</organism>
<evidence type="ECO:0000313" key="1">
    <source>
        <dbReference type="EMBL" id="CAF1902755.1"/>
    </source>
</evidence>
<reference evidence="1" key="1">
    <citation type="submission" date="2021-01" db="EMBL/GenBank/DDBJ databases">
        <authorList>
            <consortium name="Genoscope - CEA"/>
            <person name="William W."/>
        </authorList>
    </citation>
    <scope>NUCLEOTIDE SEQUENCE</scope>
</reference>
<sequence>MSIDVLICFKGRREVVTALLCWCALICWNNNVSWFARCLGLLRVTVLNAGDGFYIWKLKNGHVGRVFDINTESMGRGKWRREIHVTKSGILLQFGHVCRLSFLNWQERERFENQWVKFYRLQRRLEGGGSWRLEYVKEIQYIRVIWQSLHQSREFNVVYEMESGLVFSLDKV</sequence>
<dbReference type="Proteomes" id="UP001295469">
    <property type="component" value="Chromosome C02"/>
</dbReference>
<dbReference type="AlphaFoldDB" id="A0A816K6Z4"/>
<name>A0A816K6Z4_BRANA</name>
<gene>
    <name evidence="1" type="ORF">DARMORV10_C02P23020.1</name>
</gene>
<protein>
    <submittedName>
        <fullName evidence="1">(rape) hypothetical protein</fullName>
    </submittedName>
</protein>
<proteinExistence type="predicted"/>